<keyword evidence="2" id="KW-0238">DNA-binding</keyword>
<dbReference type="InterPro" id="IPR008920">
    <property type="entry name" value="TF_FadR/GntR_C"/>
</dbReference>
<dbReference type="Pfam" id="PF07729">
    <property type="entry name" value="FCD"/>
    <property type="match status" value="1"/>
</dbReference>
<dbReference type="Pfam" id="PF00392">
    <property type="entry name" value="GntR"/>
    <property type="match status" value="1"/>
</dbReference>
<comment type="caution">
    <text evidence="5">The sequence shown here is derived from an EMBL/GenBank/DDBJ whole genome shotgun (WGS) entry which is preliminary data.</text>
</comment>
<dbReference type="SMART" id="SM00345">
    <property type="entry name" value="HTH_GNTR"/>
    <property type="match status" value="2"/>
</dbReference>
<evidence type="ECO:0000313" key="5">
    <source>
        <dbReference type="EMBL" id="RJT40211.1"/>
    </source>
</evidence>
<dbReference type="SUPFAM" id="SSF48008">
    <property type="entry name" value="GntR ligand-binding domain-like"/>
    <property type="match status" value="1"/>
</dbReference>
<dbReference type="InterPro" id="IPR036390">
    <property type="entry name" value="WH_DNA-bd_sf"/>
</dbReference>
<accession>A0A3A5L4P5</accession>
<gene>
    <name evidence="5" type="ORF">D3227_09470</name>
</gene>
<protein>
    <submittedName>
        <fullName evidence="5">GntR family transcriptional regulator</fullName>
    </submittedName>
</protein>
<dbReference type="GO" id="GO:0003677">
    <property type="term" value="F:DNA binding"/>
    <property type="evidence" value="ECO:0007669"/>
    <property type="project" value="UniProtKB-KW"/>
</dbReference>
<reference evidence="5 6" key="1">
    <citation type="submission" date="2018-09" db="EMBL/GenBank/DDBJ databases">
        <title>Mesorhizobium carmichaelinearum sp. nov. isolated from Carmichaelinea spp. root nodules in New Zealand.</title>
        <authorList>
            <person name="De Meyer S.E."/>
        </authorList>
    </citation>
    <scope>NUCLEOTIDE SEQUENCE [LARGE SCALE GENOMIC DNA]</scope>
    <source>
        <strain evidence="5 6">ICMP19557</strain>
    </source>
</reference>
<dbReference type="Gene3D" id="1.20.120.530">
    <property type="entry name" value="GntR ligand-binding domain-like"/>
    <property type="match status" value="1"/>
</dbReference>
<evidence type="ECO:0000256" key="1">
    <source>
        <dbReference type="ARBA" id="ARBA00023015"/>
    </source>
</evidence>
<evidence type="ECO:0000259" key="4">
    <source>
        <dbReference type="PROSITE" id="PS50949"/>
    </source>
</evidence>
<dbReference type="SUPFAM" id="SSF46785">
    <property type="entry name" value="Winged helix' DNA-binding domain"/>
    <property type="match status" value="2"/>
</dbReference>
<dbReference type="OrthoDB" id="7005926at2"/>
<keyword evidence="6" id="KW-1185">Reference proteome</keyword>
<keyword evidence="3" id="KW-0804">Transcription</keyword>
<dbReference type="AlphaFoldDB" id="A0A3A5L4P5"/>
<keyword evidence="1" id="KW-0805">Transcription regulation</keyword>
<dbReference type="SMART" id="SM00895">
    <property type="entry name" value="FCD"/>
    <property type="match status" value="1"/>
</dbReference>
<dbReference type="Gene3D" id="1.10.10.10">
    <property type="entry name" value="Winged helix-like DNA-binding domain superfamily/Winged helix DNA-binding domain"/>
    <property type="match status" value="2"/>
</dbReference>
<organism evidence="5 6">
    <name type="scientific">Mesorhizobium waimense</name>
    <dbReference type="NCBI Taxonomy" id="1300307"/>
    <lineage>
        <taxon>Bacteria</taxon>
        <taxon>Pseudomonadati</taxon>
        <taxon>Pseudomonadota</taxon>
        <taxon>Alphaproteobacteria</taxon>
        <taxon>Hyphomicrobiales</taxon>
        <taxon>Phyllobacteriaceae</taxon>
        <taxon>Mesorhizobium</taxon>
    </lineage>
</organism>
<feature type="domain" description="HTH gntR-type" evidence="4">
    <location>
        <begin position="9"/>
        <end position="76"/>
    </location>
</feature>
<dbReference type="PROSITE" id="PS50949">
    <property type="entry name" value="HTH_GNTR"/>
    <property type="match status" value="1"/>
</dbReference>
<dbReference type="InterPro" id="IPR036388">
    <property type="entry name" value="WH-like_DNA-bd_sf"/>
</dbReference>
<dbReference type="GO" id="GO:0003700">
    <property type="term" value="F:DNA-binding transcription factor activity"/>
    <property type="evidence" value="ECO:0007669"/>
    <property type="project" value="InterPro"/>
</dbReference>
<dbReference type="RefSeq" id="WP_120013861.1">
    <property type="nucleotide sequence ID" value="NZ_QZWZ01000006.1"/>
</dbReference>
<dbReference type="EMBL" id="QZWZ01000006">
    <property type="protein sequence ID" value="RJT40211.1"/>
    <property type="molecule type" value="Genomic_DNA"/>
</dbReference>
<dbReference type="InterPro" id="IPR000524">
    <property type="entry name" value="Tscrpt_reg_HTH_GntR"/>
</dbReference>
<evidence type="ECO:0000256" key="3">
    <source>
        <dbReference type="ARBA" id="ARBA00023163"/>
    </source>
</evidence>
<sequence>MQAAARRPRTNHLDLAQRILDVARQRGFAPGAHLPEQQIASLCNVSRTPVRAALRLLTEQGVVRWEAATGYRLAADLTAQAAVAADLPATAEDELAEAILRDRSARRLDQTVTVVGLMRRYEAERKTVLKALQRLTEENLVDRAPGQSWLFRRAPDDPEAQGESYEFRLLLEPAAILTPGFRLDGARAAALRQGMEALAMLADAAFDTREFQRLDIEFHDMIADGSANRFVADALSDHLRLRRLPGTYAGVNVFRLKQSLREHLTLLDHLESRQYEVAADLLRVHLRLSRSQRPQAASRGAPALFGMISRPD</sequence>
<dbReference type="Proteomes" id="UP000272706">
    <property type="component" value="Unassembled WGS sequence"/>
</dbReference>
<evidence type="ECO:0000256" key="2">
    <source>
        <dbReference type="ARBA" id="ARBA00023125"/>
    </source>
</evidence>
<proteinExistence type="predicted"/>
<dbReference type="InterPro" id="IPR011711">
    <property type="entry name" value="GntR_C"/>
</dbReference>
<dbReference type="PANTHER" id="PTHR43537:SF5">
    <property type="entry name" value="UXU OPERON TRANSCRIPTIONAL REGULATOR"/>
    <property type="match status" value="1"/>
</dbReference>
<name>A0A3A5L4P5_9HYPH</name>
<dbReference type="PANTHER" id="PTHR43537">
    <property type="entry name" value="TRANSCRIPTIONAL REGULATOR, GNTR FAMILY"/>
    <property type="match status" value="1"/>
</dbReference>
<evidence type="ECO:0000313" key="6">
    <source>
        <dbReference type="Proteomes" id="UP000272706"/>
    </source>
</evidence>